<dbReference type="EMBL" id="CP036313">
    <property type="protein sequence ID" value="QBH14985.1"/>
    <property type="molecule type" value="Genomic_DNA"/>
</dbReference>
<protein>
    <submittedName>
        <fullName evidence="5">CBS domain-containing protein</fullName>
    </submittedName>
</protein>
<evidence type="ECO:0000256" key="1">
    <source>
        <dbReference type="ARBA" id="ARBA00023122"/>
    </source>
</evidence>
<reference evidence="5 6" key="1">
    <citation type="submission" date="2018-06" db="EMBL/GenBank/DDBJ databases">
        <title>Complete Genome Sequence of Desulfobacter hydrogenophilus (DSM3380).</title>
        <authorList>
            <person name="Marietou A."/>
            <person name="Schreiber L."/>
            <person name="Marshall I."/>
            <person name="Jorgensen B."/>
        </authorList>
    </citation>
    <scope>NUCLEOTIDE SEQUENCE [LARGE SCALE GENOMIC DNA]</scope>
    <source>
        <strain evidence="5 6">DSM 3380</strain>
    </source>
</reference>
<organism evidence="5 6">
    <name type="scientific">Desulfobacter hydrogenophilus</name>
    <dbReference type="NCBI Taxonomy" id="2291"/>
    <lineage>
        <taxon>Bacteria</taxon>
        <taxon>Pseudomonadati</taxon>
        <taxon>Thermodesulfobacteriota</taxon>
        <taxon>Desulfobacteria</taxon>
        <taxon>Desulfobacterales</taxon>
        <taxon>Desulfobacteraceae</taxon>
        <taxon>Desulfobacter</taxon>
    </lineage>
</organism>
<dbReference type="PANTHER" id="PTHR43080:SF2">
    <property type="entry name" value="CBS DOMAIN-CONTAINING PROTEIN"/>
    <property type="match status" value="1"/>
</dbReference>
<name>A0A328FDS7_9BACT</name>
<dbReference type="Proteomes" id="UP000248798">
    <property type="component" value="Unassembled WGS sequence"/>
</dbReference>
<dbReference type="OrthoDB" id="9807125at2"/>
<evidence type="ECO:0000313" key="5">
    <source>
        <dbReference type="EMBL" id="RAM02768.1"/>
    </source>
</evidence>
<gene>
    <name evidence="5" type="ORF">DO021_06945</name>
    <name evidence="4" type="ORF">EYB58_19915</name>
</gene>
<evidence type="ECO:0000259" key="3">
    <source>
        <dbReference type="PROSITE" id="PS51371"/>
    </source>
</evidence>
<dbReference type="AlphaFoldDB" id="A0A328FDS7"/>
<sequence length="149" mass="16578">MKVNDLIKGDTGHFHTVKGDQTVFHALQQMSAYGVSAIVVMADEMPVGIFTERDLIRCQILFPDKQIDQVTIDKVMTSKLIVAEPQDSVDAAMAMMIKARIRHLPVVGNKKIIALIALEDLVKAHVGALTQELHYLKDYITDLQDAVHD</sequence>
<dbReference type="Pfam" id="PF00571">
    <property type="entry name" value="CBS"/>
    <property type="match status" value="2"/>
</dbReference>
<dbReference type="Proteomes" id="UP000293902">
    <property type="component" value="Chromosome"/>
</dbReference>
<dbReference type="RefSeq" id="WP_111955068.1">
    <property type="nucleotide sequence ID" value="NZ_CP036313.1"/>
</dbReference>
<keyword evidence="1 2" id="KW-0129">CBS domain</keyword>
<accession>A0A328FDS7</accession>
<evidence type="ECO:0000313" key="6">
    <source>
        <dbReference type="Proteomes" id="UP000248798"/>
    </source>
</evidence>
<feature type="domain" description="CBS" evidence="3">
    <location>
        <begin position="76"/>
        <end position="132"/>
    </location>
</feature>
<feature type="domain" description="CBS" evidence="3">
    <location>
        <begin position="6"/>
        <end position="66"/>
    </location>
</feature>
<dbReference type="SMART" id="SM00116">
    <property type="entry name" value="CBS"/>
    <property type="match status" value="2"/>
</dbReference>
<dbReference type="PROSITE" id="PS51371">
    <property type="entry name" value="CBS"/>
    <property type="match status" value="2"/>
</dbReference>
<dbReference type="InterPro" id="IPR051257">
    <property type="entry name" value="Diverse_CBS-Domain"/>
</dbReference>
<evidence type="ECO:0000256" key="2">
    <source>
        <dbReference type="PROSITE-ProRule" id="PRU00703"/>
    </source>
</evidence>
<proteinExistence type="predicted"/>
<dbReference type="InterPro" id="IPR046342">
    <property type="entry name" value="CBS_dom_sf"/>
</dbReference>
<dbReference type="EMBL" id="QLNI01000011">
    <property type="protein sequence ID" value="RAM02768.1"/>
    <property type="molecule type" value="Genomic_DNA"/>
</dbReference>
<evidence type="ECO:0000313" key="7">
    <source>
        <dbReference type="Proteomes" id="UP000293902"/>
    </source>
</evidence>
<reference evidence="4 7" key="2">
    <citation type="submission" date="2019-02" db="EMBL/GenBank/DDBJ databases">
        <title>Complete genome sequence of Desulfobacter hydrogenophilus AcRS1.</title>
        <authorList>
            <person name="Marietou A."/>
            <person name="Lund M.B."/>
            <person name="Marshall I.P.G."/>
            <person name="Schreiber L."/>
            <person name="Jorgensen B."/>
        </authorList>
    </citation>
    <scope>NUCLEOTIDE SEQUENCE [LARGE SCALE GENOMIC DNA]</scope>
    <source>
        <strain evidence="4 7">AcRS1</strain>
    </source>
</reference>
<dbReference type="InterPro" id="IPR000644">
    <property type="entry name" value="CBS_dom"/>
</dbReference>
<dbReference type="SUPFAM" id="SSF54631">
    <property type="entry name" value="CBS-domain pair"/>
    <property type="match status" value="1"/>
</dbReference>
<dbReference type="Gene3D" id="3.10.580.10">
    <property type="entry name" value="CBS-domain"/>
    <property type="match status" value="1"/>
</dbReference>
<keyword evidence="7" id="KW-1185">Reference proteome</keyword>
<dbReference type="PANTHER" id="PTHR43080">
    <property type="entry name" value="CBS DOMAIN-CONTAINING PROTEIN CBSX3, MITOCHONDRIAL"/>
    <property type="match status" value="1"/>
</dbReference>
<evidence type="ECO:0000313" key="4">
    <source>
        <dbReference type="EMBL" id="QBH14985.1"/>
    </source>
</evidence>